<keyword evidence="5" id="KW-1185">Reference proteome</keyword>
<accession>A0ABU9RE38</accession>
<feature type="transmembrane region" description="Helical" evidence="2">
    <location>
        <begin position="55"/>
        <end position="73"/>
    </location>
</feature>
<dbReference type="SUPFAM" id="SSF88713">
    <property type="entry name" value="Glycoside hydrolase/deacetylase"/>
    <property type="match status" value="1"/>
</dbReference>
<evidence type="ECO:0000256" key="1">
    <source>
        <dbReference type="ARBA" id="ARBA00022729"/>
    </source>
</evidence>
<dbReference type="EC" id="3.-.-.-" evidence="4"/>
<dbReference type="InterPro" id="IPR011330">
    <property type="entry name" value="Glyco_hydro/deAcase_b/a-brl"/>
</dbReference>
<organism evidence="4 5">
    <name type="scientific">Paraburkholderia azotifigens</name>
    <dbReference type="NCBI Taxonomy" id="2057004"/>
    <lineage>
        <taxon>Bacteria</taxon>
        <taxon>Pseudomonadati</taxon>
        <taxon>Pseudomonadota</taxon>
        <taxon>Betaproteobacteria</taxon>
        <taxon>Burkholderiales</taxon>
        <taxon>Burkholderiaceae</taxon>
        <taxon>Paraburkholderia</taxon>
    </lineage>
</organism>
<keyword evidence="2" id="KW-1133">Transmembrane helix</keyword>
<dbReference type="RefSeq" id="WP_342959586.1">
    <property type="nucleotide sequence ID" value="NZ_JAZHGA010000044.1"/>
</dbReference>
<dbReference type="InterPro" id="IPR002509">
    <property type="entry name" value="NODB_dom"/>
</dbReference>
<evidence type="ECO:0000313" key="5">
    <source>
        <dbReference type="Proteomes" id="UP001481677"/>
    </source>
</evidence>
<dbReference type="PROSITE" id="PS51677">
    <property type="entry name" value="NODB"/>
    <property type="match status" value="1"/>
</dbReference>
<dbReference type="InterPro" id="IPR051398">
    <property type="entry name" value="Polysacch_Deacetylase"/>
</dbReference>
<keyword evidence="4" id="KW-0378">Hydrolase</keyword>
<evidence type="ECO:0000256" key="2">
    <source>
        <dbReference type="SAM" id="Phobius"/>
    </source>
</evidence>
<dbReference type="EMBL" id="JAZHGA010000044">
    <property type="protein sequence ID" value="MEM5345311.1"/>
    <property type="molecule type" value="Genomic_DNA"/>
</dbReference>
<dbReference type="Gene3D" id="3.20.20.370">
    <property type="entry name" value="Glycoside hydrolase/deacetylase"/>
    <property type="match status" value="1"/>
</dbReference>
<keyword evidence="2" id="KW-0812">Transmembrane</keyword>
<proteinExistence type="predicted"/>
<reference evidence="4 5" key="1">
    <citation type="submission" date="2024-01" db="EMBL/GenBank/DDBJ databases">
        <title>The diversity of rhizobia nodulating Mimosa spp. in eleven states of Brazil covering several biomes is determined by host plant, location, and edaphic factors.</title>
        <authorList>
            <person name="Rouws L."/>
            <person name="Barauna A."/>
            <person name="Beukes C."/>
            <person name="De Faria S.M."/>
            <person name="Gross E."/>
            <person name="Dos Reis Junior F.B."/>
            <person name="Simon M."/>
            <person name="Maluk M."/>
            <person name="Odee D.W."/>
            <person name="Kenicer G."/>
            <person name="Young J.P.W."/>
            <person name="Reis V.M."/>
            <person name="Zilli J."/>
            <person name="James E.K."/>
        </authorList>
    </citation>
    <scope>NUCLEOTIDE SEQUENCE [LARGE SCALE GENOMIC DNA]</scope>
    <source>
        <strain evidence="4 5">JPY530</strain>
    </source>
</reference>
<feature type="domain" description="NodB homology" evidence="3">
    <location>
        <begin position="151"/>
        <end position="332"/>
    </location>
</feature>
<protein>
    <submittedName>
        <fullName evidence="4">Polysaccharide deacetylase family protein</fullName>
        <ecNumber evidence="4">3.-.-.-</ecNumber>
    </submittedName>
</protein>
<keyword evidence="1" id="KW-0732">Signal</keyword>
<dbReference type="Proteomes" id="UP001481677">
    <property type="component" value="Unassembled WGS sequence"/>
</dbReference>
<evidence type="ECO:0000259" key="3">
    <source>
        <dbReference type="PROSITE" id="PS51677"/>
    </source>
</evidence>
<keyword evidence="2" id="KW-0472">Membrane</keyword>
<evidence type="ECO:0000313" key="4">
    <source>
        <dbReference type="EMBL" id="MEM5345311.1"/>
    </source>
</evidence>
<dbReference type="GO" id="GO:0016787">
    <property type="term" value="F:hydrolase activity"/>
    <property type="evidence" value="ECO:0007669"/>
    <property type="project" value="UniProtKB-KW"/>
</dbReference>
<dbReference type="Pfam" id="PF01522">
    <property type="entry name" value="Polysacc_deac_1"/>
    <property type="match status" value="1"/>
</dbReference>
<dbReference type="PANTHER" id="PTHR34216:SF7">
    <property type="entry name" value="POLY-BETA-1,6-N-ACETYL-D-GLUCOSAMINE N-DEACETYLASE"/>
    <property type="match status" value="1"/>
</dbReference>
<dbReference type="CDD" id="cd10918">
    <property type="entry name" value="CE4_NodB_like_5s_6s"/>
    <property type="match status" value="1"/>
</dbReference>
<dbReference type="PANTHER" id="PTHR34216">
    <property type="match status" value="1"/>
</dbReference>
<sequence length="332" mass="36939">LAERDLGGIAPADHRLHDRASAEGSRPWRGSRRLGPGVCMRSALLRRRPLVARRATYRVAALCLFAATVLFAVTPLTAPEAAAVQGANEARSAVAILVYHRFSDSVDDSMTVRIATFEAHLNFLREHGYAIVPLRAVVRWLREPAATLPAKAVALTVDDGHKSVYQGLLPIVQRDRLPVTLFIYPSAISNASYALTWKQLREMQATGLFDVQSHTWWHPNFQVERRRQSPAEFERFATTQMEHSRELIESRLGGQVDMLAWPFGLYDEDLARIASGLGYVAAFTLNGRRVVRSDSLLALPRFLMVDAVTPRILGRLLGEPEIPSVSAAKARR</sequence>
<comment type="caution">
    <text evidence="4">The sequence shown here is derived from an EMBL/GenBank/DDBJ whole genome shotgun (WGS) entry which is preliminary data.</text>
</comment>
<gene>
    <name evidence="4" type="ORF">V4C56_37520</name>
</gene>
<feature type="non-terminal residue" evidence="4">
    <location>
        <position position="1"/>
    </location>
</feature>
<name>A0ABU9RE38_9BURK</name>